<accession>A0AB34L0X8</accession>
<dbReference type="AlphaFoldDB" id="A0AB34L0X8"/>
<feature type="region of interest" description="Disordered" evidence="1">
    <location>
        <begin position="1153"/>
        <end position="1182"/>
    </location>
</feature>
<dbReference type="Proteomes" id="UP000803884">
    <property type="component" value="Unassembled WGS sequence"/>
</dbReference>
<dbReference type="EMBL" id="JAAQHG020000002">
    <property type="protein sequence ID" value="KAL1590685.1"/>
    <property type="molecule type" value="Genomic_DNA"/>
</dbReference>
<feature type="region of interest" description="Disordered" evidence="1">
    <location>
        <begin position="590"/>
        <end position="689"/>
    </location>
</feature>
<evidence type="ECO:0000256" key="2">
    <source>
        <dbReference type="SAM" id="SignalP"/>
    </source>
</evidence>
<name>A0AB34L0X8_9PEZI</name>
<keyword evidence="2" id="KW-0732">Signal</keyword>
<sequence length="1211" mass="118299">MRCQAGSVLALLACSASAQGARRHYRRQDSPSNYNGTLVSQQLPSSSSAGENATSFTFTYAFVPESQASSTPTPSAVSVISTYVVVSTYSQTSTSKANTTEPAGPTVPVLASPSPTNIPYPISGSPGQSYYSAGNATFPTGRGSSASQSRGSASPSRRPKVQNGTCGGATLNVQSAHVDYWYTETYTHIASTVSIQFNANDSQTGWSILPETTTFDVSTAISQHTCGQSTVYSTGFNLSTTSWDCWTTPTPIASSTAVLSVDAFKSTNQTSGNGTNIPNLATEPPPAVTTLPSAAGTFTAGTPFVYFSQFEIESARPTTHPDGSEECVTATQAFLLNRLFSFEFPGDEAELSQQRLASTEDTTGEIDPAFLRLLNNPESITPGSWTAEPTVIVVVERSVVAQAVLAAGGAARQGPLITPTPTLPSFLTPAKPTAPPSADETTYSPYVEKPADSLDVPSTFVKPVTFFRGKTFVAHVEQSATTLVLPVATDTDVITTNVDGRTLVATALKNEADGSGGGGGMNAQQGGGSGGNGNSNGGDDRGFVVVPFIARVENSDITLDVPAPATQKVATVAFQGQTLTATALNAVETGNGGSNGGSGNGGSNNGASNNGGSNNGGSNNGGSSNGGSSNGGSNNGGSNNGGGQNAGSGSNSGGGGNAQGGSGNSGNGNGNGNSGQGDNGNGNSGNNGNSGGGGVFGNLVSAIANAAKPSNAAQVLSQALNQGHKDATAAAIAAGLGGIAAGAGAEAGENGYGSNGGGSGSGSGSGFGSGSGSGSGSGTQGGFGSGSNAQAQQLGASPGQVITAGGATATAQAGSAFVIDGQTVLPGGPSITVDGTVISAPASTNAIVVDGTTVPVGGSFASASDFMVNGMAITAQPGVFFPIAGQTLQAGGPAITVDGTRLSLAPGGTALVIGSSTSEIAAAGAGGASDIPELTFGGQTFTANAATQFFLAPGQTLTPGGTAIVSGTTISLASDASAIVINGQTQALDSSPSAAITAAPAPITINGQAFFPNAGGTYLISGQTLTPGGRITLMGPNGAETLSLAPSGSSLLAIVSGQTLTSPLGAAAADATAAPVLTIGGDTFTALPGTDGADPTYVINGKTLTAGEEETVTVNGRTYVASLAPEATLLEVEELGPDGKPTRTGTQTLFPATATGTVTMSGSGSRSSGDAASGTSPDAPAAETGAAASLSVQALSLGAAVAGSLAFAVLL</sequence>
<feature type="region of interest" description="Disordered" evidence="1">
    <location>
        <begin position="754"/>
        <end position="794"/>
    </location>
</feature>
<feature type="compositionally biased region" description="Polar residues" evidence="1">
    <location>
        <begin position="125"/>
        <end position="138"/>
    </location>
</feature>
<feature type="signal peptide" evidence="2">
    <location>
        <begin position="1"/>
        <end position="20"/>
    </location>
</feature>
<feature type="region of interest" description="Disordered" evidence="1">
    <location>
        <begin position="24"/>
        <end position="50"/>
    </location>
</feature>
<feature type="compositionally biased region" description="Polar residues" evidence="1">
    <location>
        <begin position="30"/>
        <end position="50"/>
    </location>
</feature>
<feature type="region of interest" description="Disordered" evidence="1">
    <location>
        <begin position="92"/>
        <end position="168"/>
    </location>
</feature>
<reference evidence="3 4" key="1">
    <citation type="journal article" date="2020" name="Microbiol. Resour. Announc.">
        <title>Draft Genome Sequence of a Cladosporium Species Isolated from the Mesophotic Ascidian Didemnum maculosum.</title>
        <authorList>
            <person name="Gioti A."/>
            <person name="Siaperas R."/>
            <person name="Nikolaivits E."/>
            <person name="Le Goff G."/>
            <person name="Ouazzani J."/>
            <person name="Kotoulas G."/>
            <person name="Topakas E."/>
        </authorList>
    </citation>
    <scope>NUCLEOTIDE SEQUENCE [LARGE SCALE GENOMIC DNA]</scope>
    <source>
        <strain evidence="3 4">TM138-S3</strain>
    </source>
</reference>
<feature type="compositionally biased region" description="Gly residues" evidence="1">
    <location>
        <begin position="514"/>
        <end position="536"/>
    </location>
</feature>
<feature type="compositionally biased region" description="Low complexity" evidence="1">
    <location>
        <begin position="141"/>
        <end position="156"/>
    </location>
</feature>
<evidence type="ECO:0000313" key="4">
    <source>
        <dbReference type="Proteomes" id="UP000803884"/>
    </source>
</evidence>
<organism evidence="3 4">
    <name type="scientific">Cladosporium halotolerans</name>
    <dbReference type="NCBI Taxonomy" id="1052096"/>
    <lineage>
        <taxon>Eukaryota</taxon>
        <taxon>Fungi</taxon>
        <taxon>Dikarya</taxon>
        <taxon>Ascomycota</taxon>
        <taxon>Pezizomycotina</taxon>
        <taxon>Dothideomycetes</taxon>
        <taxon>Dothideomycetidae</taxon>
        <taxon>Cladosporiales</taxon>
        <taxon>Cladosporiaceae</taxon>
        <taxon>Cladosporium</taxon>
    </lineage>
</organism>
<evidence type="ECO:0000313" key="3">
    <source>
        <dbReference type="EMBL" id="KAL1590685.1"/>
    </source>
</evidence>
<dbReference type="RefSeq" id="XP_069233790.1">
    <property type="nucleotide sequence ID" value="XM_069369449.1"/>
</dbReference>
<feature type="chain" id="PRO_5044293749" evidence="2">
    <location>
        <begin position="21"/>
        <end position="1211"/>
    </location>
</feature>
<dbReference type="GeneID" id="96002287"/>
<proteinExistence type="predicted"/>
<protein>
    <submittedName>
        <fullName evidence="3">Uncharacterized protein</fullName>
    </submittedName>
</protein>
<feature type="compositionally biased region" description="Gly residues" evidence="1">
    <location>
        <begin position="590"/>
        <end position="604"/>
    </location>
</feature>
<evidence type="ECO:0000256" key="1">
    <source>
        <dbReference type="SAM" id="MobiDB-lite"/>
    </source>
</evidence>
<gene>
    <name evidence="3" type="ORF">WHR41_00843</name>
</gene>
<comment type="caution">
    <text evidence="3">The sequence shown here is derived from an EMBL/GenBank/DDBJ whole genome shotgun (WGS) entry which is preliminary data.</text>
</comment>
<keyword evidence="4" id="KW-1185">Reference proteome</keyword>
<feature type="compositionally biased region" description="Gly residues" evidence="1">
    <location>
        <begin position="613"/>
        <end position="689"/>
    </location>
</feature>
<feature type="compositionally biased region" description="Gly residues" evidence="1">
    <location>
        <begin position="754"/>
        <end position="785"/>
    </location>
</feature>
<feature type="region of interest" description="Disordered" evidence="1">
    <location>
        <begin position="510"/>
        <end position="539"/>
    </location>
</feature>